<dbReference type="PANTHER" id="PTHR23090">
    <property type="entry name" value="NH 3 /GLUTAMINE-DEPENDENT NAD + SYNTHETASE"/>
    <property type="match status" value="1"/>
</dbReference>
<dbReference type="Pfam" id="PF02540">
    <property type="entry name" value="NAD_synthase"/>
    <property type="match status" value="1"/>
</dbReference>
<keyword evidence="3 7" id="KW-0436">Ligase</keyword>
<dbReference type="InterPro" id="IPR036526">
    <property type="entry name" value="C-N_Hydrolase_sf"/>
</dbReference>
<keyword evidence="12" id="KW-1185">Reference proteome</keyword>
<evidence type="ECO:0000313" key="11">
    <source>
        <dbReference type="EMBL" id="GLR63988.1"/>
    </source>
</evidence>
<keyword evidence="6 7" id="KW-0520">NAD</keyword>
<dbReference type="NCBIfam" id="NF010588">
    <property type="entry name" value="PRK13981.1"/>
    <property type="match status" value="1"/>
</dbReference>
<evidence type="ECO:0000256" key="6">
    <source>
        <dbReference type="ARBA" id="ARBA00023027"/>
    </source>
</evidence>
<accession>A0ABQ5ZY36</accession>
<comment type="caution">
    <text evidence="11">The sequence shown here is derived from an EMBL/GenBank/DDBJ whole genome shotgun (WGS) entry which is preliminary data.</text>
</comment>
<evidence type="ECO:0000256" key="9">
    <source>
        <dbReference type="RuleBase" id="RU003811"/>
    </source>
</evidence>
<gene>
    <name evidence="7 11" type="primary">nadE</name>
    <name evidence="11" type="ORF">GCM10007878_14260</name>
</gene>
<feature type="active site" description="Proton acceptor; for glutaminase activity" evidence="7">
    <location>
        <position position="45"/>
    </location>
</feature>
<evidence type="ECO:0000256" key="5">
    <source>
        <dbReference type="ARBA" id="ARBA00022840"/>
    </source>
</evidence>
<dbReference type="SUPFAM" id="SSF56317">
    <property type="entry name" value="Carbon-nitrogen hydrolase"/>
    <property type="match status" value="1"/>
</dbReference>
<sequence length="549" mass="59737">MSGLRIYSAQISLLVGDIQANTQAIIQLANSLATSNQADLLLLPELTLTGYPPEDLLLRPALQGRIETGLQQLQEEVQGISLIVGYPRAKNGQLFNAAGVLHQGKWVAEYFKQLLPNEQVFDEERYFTAGQEACVVEINGCKLGILICEDLWQPEPAAATVTAGADVLLALNASPWHEGKQYERLHLAQQHCQALARPLVYCNLVGGQDELLFDGASFALNAAGKVIAQAKALEEDGLLVNLQVSQQGWEASSNASSAIKSWPEDLAYLYGALVLGLKNYVNNSGFKGVVLGMSGGLDSALSAAIAVDALGADRVMGVMMPYHYTAAISIADAEEEARLLGVEYRVIPIAPMVESFMAGLADSFASTTKDATYKDVTEENLQARCRGVLLMALSNKKGLMLLTTGNKSELAVGYCTLYGDMAGGFNAIKDVYKTKAFELCTWRNSQGYVIPQRVIDRPPSAELAPDQKDEDSLPPYPVLDKLLQGYIEEDLSATDLITAGFKQEDVLRVVKLVDMNEYKRRQAAPGTRVTPKAFGKDRRYPLVNKWPVL</sequence>
<dbReference type="InterPro" id="IPR014729">
    <property type="entry name" value="Rossmann-like_a/b/a_fold"/>
</dbReference>
<feature type="domain" description="CN hydrolase" evidence="10">
    <location>
        <begin position="4"/>
        <end position="246"/>
    </location>
</feature>
<comment type="catalytic activity">
    <reaction evidence="7 8">
        <text>deamido-NAD(+) + L-glutamine + ATP + H2O = L-glutamate + AMP + diphosphate + NAD(+) + H(+)</text>
        <dbReference type="Rhea" id="RHEA:24384"/>
        <dbReference type="ChEBI" id="CHEBI:15377"/>
        <dbReference type="ChEBI" id="CHEBI:15378"/>
        <dbReference type="ChEBI" id="CHEBI:29985"/>
        <dbReference type="ChEBI" id="CHEBI:30616"/>
        <dbReference type="ChEBI" id="CHEBI:33019"/>
        <dbReference type="ChEBI" id="CHEBI:57540"/>
        <dbReference type="ChEBI" id="CHEBI:58359"/>
        <dbReference type="ChEBI" id="CHEBI:58437"/>
        <dbReference type="ChEBI" id="CHEBI:456215"/>
        <dbReference type="EC" id="6.3.5.1"/>
    </reaction>
</comment>
<comment type="caution">
    <text evidence="7">Lacks conserved residue(s) required for the propagation of feature annotation.</text>
</comment>
<evidence type="ECO:0000256" key="3">
    <source>
        <dbReference type="ARBA" id="ARBA00022598"/>
    </source>
</evidence>
<feature type="binding site" evidence="7">
    <location>
        <position position="409"/>
    </location>
    <ligand>
        <name>deamido-NAD(+)</name>
        <dbReference type="ChEBI" id="CHEBI:58437"/>
        <note>ligand shared between two neighboring subunits</note>
    </ligand>
</feature>
<evidence type="ECO:0000256" key="7">
    <source>
        <dbReference type="HAMAP-Rule" id="MF_02090"/>
    </source>
</evidence>
<name>A0ABQ5ZY36_9GAMM</name>
<proteinExistence type="inferred from homology"/>
<dbReference type="InterPro" id="IPR003010">
    <property type="entry name" value="C-N_Hydrolase"/>
</dbReference>
<evidence type="ECO:0000256" key="4">
    <source>
        <dbReference type="ARBA" id="ARBA00022741"/>
    </source>
</evidence>
<dbReference type="SUPFAM" id="SSF52402">
    <property type="entry name" value="Adenine nucleotide alpha hydrolases-like"/>
    <property type="match status" value="1"/>
</dbReference>
<feature type="binding site" evidence="7">
    <location>
        <begin position="292"/>
        <end position="299"/>
    </location>
    <ligand>
        <name>ATP</name>
        <dbReference type="ChEBI" id="CHEBI:30616"/>
    </ligand>
</feature>
<dbReference type="Gene3D" id="3.40.50.620">
    <property type="entry name" value="HUPs"/>
    <property type="match status" value="1"/>
</dbReference>
<keyword evidence="5 7" id="KW-0067">ATP-binding</keyword>
<comment type="similarity">
    <text evidence="9">Belongs to the NAD synthetase family.</text>
</comment>
<evidence type="ECO:0000313" key="12">
    <source>
        <dbReference type="Proteomes" id="UP001156682"/>
    </source>
</evidence>
<organism evidence="11 12">
    <name type="scientific">Marinospirillum insulare</name>
    <dbReference type="NCBI Taxonomy" id="217169"/>
    <lineage>
        <taxon>Bacteria</taxon>
        <taxon>Pseudomonadati</taxon>
        <taxon>Pseudomonadota</taxon>
        <taxon>Gammaproteobacteria</taxon>
        <taxon>Oceanospirillales</taxon>
        <taxon>Oceanospirillaceae</taxon>
        <taxon>Marinospirillum</taxon>
    </lineage>
</organism>
<comment type="similarity">
    <text evidence="2 7 8">In the C-terminal section; belongs to the NAD synthetase family.</text>
</comment>
<dbReference type="InterPro" id="IPR014445">
    <property type="entry name" value="Gln-dep_NAD_synthase"/>
</dbReference>
<dbReference type="Pfam" id="PF00795">
    <property type="entry name" value="CN_hydrolase"/>
    <property type="match status" value="1"/>
</dbReference>
<feature type="binding site" evidence="7">
    <location>
        <position position="519"/>
    </location>
    <ligand>
        <name>deamido-NAD(+)</name>
        <dbReference type="ChEBI" id="CHEBI:58437"/>
        <note>ligand shared between two neighboring subunits</note>
    </ligand>
</feature>
<dbReference type="PANTHER" id="PTHR23090:SF9">
    <property type="entry name" value="GLUTAMINE-DEPENDENT NAD(+) SYNTHETASE"/>
    <property type="match status" value="1"/>
</dbReference>
<feature type="binding site" evidence="7">
    <location>
        <position position="404"/>
    </location>
    <ligand>
        <name>ATP</name>
        <dbReference type="ChEBI" id="CHEBI:30616"/>
    </ligand>
</feature>
<dbReference type="RefSeq" id="WP_027851912.1">
    <property type="nucleotide sequence ID" value="NZ_BSOR01000024.1"/>
</dbReference>
<dbReference type="EMBL" id="BSOR01000024">
    <property type="protein sequence ID" value="GLR63988.1"/>
    <property type="molecule type" value="Genomic_DNA"/>
</dbReference>
<evidence type="ECO:0000259" key="10">
    <source>
        <dbReference type="PROSITE" id="PS50263"/>
    </source>
</evidence>
<evidence type="ECO:0000256" key="2">
    <source>
        <dbReference type="ARBA" id="ARBA00007145"/>
    </source>
</evidence>
<protein>
    <recommendedName>
        <fullName evidence="7 8">Glutamine-dependent NAD(+) synthetase</fullName>
        <ecNumber evidence="7 8">6.3.5.1</ecNumber>
    </recommendedName>
    <alternativeName>
        <fullName evidence="7 8">NAD(+) synthase [glutamine-hydrolyzing]</fullName>
    </alternativeName>
</protein>
<evidence type="ECO:0000256" key="1">
    <source>
        <dbReference type="ARBA" id="ARBA00005188"/>
    </source>
</evidence>
<comment type="function">
    <text evidence="7">Catalyzes the ATP-dependent amidation of deamido-NAD to form NAD. Uses L-glutamine as a nitrogen source.</text>
</comment>
<dbReference type="EC" id="6.3.5.1" evidence="7 8"/>
<feature type="binding site" evidence="7">
    <location>
        <position position="174"/>
    </location>
    <ligand>
        <name>L-glutamine</name>
        <dbReference type="ChEBI" id="CHEBI:58359"/>
    </ligand>
</feature>
<dbReference type="InterPro" id="IPR003694">
    <property type="entry name" value="NAD_synthase"/>
</dbReference>
<comment type="pathway">
    <text evidence="1 7 8">Cofactor biosynthesis; NAD(+) biosynthesis; NAD(+) from deamido-NAD(+) (L-Gln route): step 1/1.</text>
</comment>
<dbReference type="CDD" id="cd07570">
    <property type="entry name" value="GAT_Gln-NAD-synth"/>
    <property type="match status" value="1"/>
</dbReference>
<dbReference type="PROSITE" id="PS50263">
    <property type="entry name" value="CN_HYDROLASE"/>
    <property type="match status" value="1"/>
</dbReference>
<dbReference type="Proteomes" id="UP001156682">
    <property type="component" value="Unassembled WGS sequence"/>
</dbReference>
<dbReference type="PIRSF" id="PIRSF006630">
    <property type="entry name" value="NADS_GAT"/>
    <property type="match status" value="1"/>
</dbReference>
<reference evidence="12" key="1">
    <citation type="journal article" date="2019" name="Int. J. Syst. Evol. Microbiol.">
        <title>The Global Catalogue of Microorganisms (GCM) 10K type strain sequencing project: providing services to taxonomists for standard genome sequencing and annotation.</title>
        <authorList>
            <consortium name="The Broad Institute Genomics Platform"/>
            <consortium name="The Broad Institute Genome Sequencing Center for Infectious Disease"/>
            <person name="Wu L."/>
            <person name="Ma J."/>
        </authorList>
    </citation>
    <scope>NUCLEOTIDE SEQUENCE [LARGE SCALE GENOMIC DNA]</scope>
    <source>
        <strain evidence="12">NBRC 100033</strain>
    </source>
</reference>
<dbReference type="CDD" id="cd00553">
    <property type="entry name" value="NAD_synthase"/>
    <property type="match status" value="1"/>
</dbReference>
<evidence type="ECO:0000256" key="8">
    <source>
        <dbReference type="PIRNR" id="PIRNR006630"/>
    </source>
</evidence>
<keyword evidence="4 7" id="KW-0547">Nucleotide-binding</keyword>
<dbReference type="Gene3D" id="3.60.110.10">
    <property type="entry name" value="Carbon-nitrogen hydrolase"/>
    <property type="match status" value="1"/>
</dbReference>
<dbReference type="HAMAP" id="MF_02090">
    <property type="entry name" value="NadE_glutamine_dep"/>
    <property type="match status" value="1"/>
</dbReference>
<feature type="active site" description="Nucleophile; for glutaminase activity" evidence="7">
    <location>
        <position position="148"/>
    </location>
</feature>
<feature type="binding site" evidence="7">
    <location>
        <position position="180"/>
    </location>
    <ligand>
        <name>L-glutamine</name>
        <dbReference type="ChEBI" id="CHEBI:58359"/>
    </ligand>
</feature>
<dbReference type="NCBIfam" id="TIGR00552">
    <property type="entry name" value="nadE"/>
    <property type="match status" value="1"/>
</dbReference>
<feature type="active site" description="For glutaminase activity" evidence="7">
    <location>
        <position position="112"/>
    </location>
</feature>
<feature type="binding site" evidence="7">
    <location>
        <position position="380"/>
    </location>
    <ligand>
        <name>deamido-NAD(+)</name>
        <dbReference type="ChEBI" id="CHEBI:58437"/>
        <note>ligand shared between two neighboring subunits</note>
    </ligand>
</feature>
<dbReference type="InterPro" id="IPR022310">
    <property type="entry name" value="NAD/GMP_synthase"/>
</dbReference>